<dbReference type="EC" id="1.5.1.3" evidence="2"/>
<keyword evidence="3" id="KW-1185">Reference proteome</keyword>
<keyword evidence="2" id="KW-0560">Oxidoreductase</keyword>
<gene>
    <name evidence="2" type="ORF">FM105_13045</name>
</gene>
<feature type="domain" description="Bacterial bifunctional deaminase-reductase C-terminal" evidence="1">
    <location>
        <begin position="4"/>
        <end position="163"/>
    </location>
</feature>
<protein>
    <submittedName>
        <fullName evidence="2">Dihydrofolate reductase</fullName>
        <ecNumber evidence="2">1.5.1.3</ecNumber>
    </submittedName>
</protein>
<dbReference type="PANTHER" id="PTHR38011">
    <property type="entry name" value="DIHYDROFOLATE REDUCTASE FAMILY PROTEIN (AFU_ORTHOLOGUE AFUA_8G06820)"/>
    <property type="match status" value="1"/>
</dbReference>
<dbReference type="GO" id="GO:0008703">
    <property type="term" value="F:5-amino-6-(5-phosphoribosylamino)uracil reductase activity"/>
    <property type="evidence" value="ECO:0007669"/>
    <property type="project" value="InterPro"/>
</dbReference>
<dbReference type="Proteomes" id="UP000196581">
    <property type="component" value="Unassembled WGS sequence"/>
</dbReference>
<reference evidence="3" key="1">
    <citation type="submission" date="2017-02" db="EMBL/GenBank/DDBJ databases">
        <authorList>
            <person name="Dridi B."/>
        </authorList>
    </citation>
    <scope>NUCLEOTIDE SEQUENCE [LARGE SCALE GENOMIC DNA]</scope>
    <source>
        <strain evidence="3">B Co 03.10</strain>
    </source>
</reference>
<evidence type="ECO:0000313" key="2">
    <source>
        <dbReference type="EMBL" id="SLN00597.1"/>
    </source>
</evidence>
<dbReference type="Gene3D" id="3.40.430.10">
    <property type="entry name" value="Dihydrofolate Reductase, subunit A"/>
    <property type="match status" value="1"/>
</dbReference>
<dbReference type="SUPFAM" id="SSF53597">
    <property type="entry name" value="Dihydrofolate reductase-like"/>
    <property type="match status" value="1"/>
</dbReference>
<evidence type="ECO:0000259" key="1">
    <source>
        <dbReference type="Pfam" id="PF01872"/>
    </source>
</evidence>
<dbReference type="InterPro" id="IPR050765">
    <property type="entry name" value="Riboflavin_Biosynth_HTPR"/>
</dbReference>
<evidence type="ECO:0000313" key="3">
    <source>
        <dbReference type="Proteomes" id="UP000196581"/>
    </source>
</evidence>
<organism evidence="2 3">
    <name type="scientific">Brevibacterium yomogidense</name>
    <dbReference type="NCBI Taxonomy" id="946573"/>
    <lineage>
        <taxon>Bacteria</taxon>
        <taxon>Bacillati</taxon>
        <taxon>Actinomycetota</taxon>
        <taxon>Actinomycetes</taxon>
        <taxon>Micrococcales</taxon>
        <taxon>Brevibacteriaceae</taxon>
        <taxon>Brevibacterium</taxon>
    </lineage>
</organism>
<proteinExistence type="predicted"/>
<dbReference type="InterPro" id="IPR024072">
    <property type="entry name" value="DHFR-like_dom_sf"/>
</dbReference>
<dbReference type="RefSeq" id="WP_087008877.1">
    <property type="nucleotide sequence ID" value="NZ_FWFF01000020.1"/>
</dbReference>
<dbReference type="PANTHER" id="PTHR38011:SF11">
    <property type="entry name" value="2,5-DIAMINO-6-RIBOSYLAMINO-4(3H)-PYRIMIDINONE 5'-PHOSPHATE REDUCTASE"/>
    <property type="match status" value="1"/>
</dbReference>
<dbReference type="Pfam" id="PF01872">
    <property type="entry name" value="RibD_C"/>
    <property type="match status" value="1"/>
</dbReference>
<sequence length="184" mass="20642">MGRLVYSMIMSADGFVRDDDGVFDWGEPDEEVLAAVNEVTAGVGTYLYGRRMYELMHVWETDPSATTQSPESAEFAMIWQRAQKVVYSTTLDEVRTERTQLRREFDPEEVRALVEAAPGDVTIEGPTLAAHALREGLVDAVHVWVQPLVLGSGLSFWPDSRIDLTLLRERSFASGTVELVYSLR</sequence>
<dbReference type="GO" id="GO:0009231">
    <property type="term" value="P:riboflavin biosynthetic process"/>
    <property type="evidence" value="ECO:0007669"/>
    <property type="project" value="InterPro"/>
</dbReference>
<dbReference type="AlphaFoldDB" id="A0A1X6XPW2"/>
<accession>A0A1X6XPW2</accession>
<dbReference type="GO" id="GO:0004146">
    <property type="term" value="F:dihydrofolate reductase activity"/>
    <property type="evidence" value="ECO:0007669"/>
    <property type="project" value="UniProtKB-EC"/>
</dbReference>
<dbReference type="EMBL" id="FWFF01000020">
    <property type="protein sequence ID" value="SLN00597.1"/>
    <property type="molecule type" value="Genomic_DNA"/>
</dbReference>
<name>A0A1X6XPW2_9MICO</name>
<dbReference type="InterPro" id="IPR002734">
    <property type="entry name" value="RibDG_C"/>
</dbReference>